<dbReference type="SUPFAM" id="SSF47413">
    <property type="entry name" value="lambda repressor-like DNA-binding domains"/>
    <property type="match status" value="1"/>
</dbReference>
<dbReference type="EMBL" id="CP047395">
    <property type="protein sequence ID" value="QHE63996.1"/>
    <property type="molecule type" value="Genomic_DNA"/>
</dbReference>
<reference evidence="2 3" key="1">
    <citation type="submission" date="2019-06" db="EMBL/GenBank/DDBJ databases">
        <title>An operon consisting of a P-type ATPase gene and a transcriptional regular gene given the different cadmium resistance in Bacillus vietamensis 151-6 and Bacillus marisflavi 151-25.</title>
        <authorList>
            <person name="Yu X."/>
        </authorList>
    </citation>
    <scope>NUCLEOTIDE SEQUENCE [LARGE SCALE GENOMIC DNA]</scope>
    <source>
        <strain evidence="2 3">151-6</strain>
        <plasmid evidence="2 3">p6</plasmid>
    </source>
</reference>
<dbReference type="PROSITE" id="PS50943">
    <property type="entry name" value="HTH_CROC1"/>
    <property type="match status" value="1"/>
</dbReference>
<name>A0A6I6UXM9_9BACI</name>
<evidence type="ECO:0000313" key="2">
    <source>
        <dbReference type="EMBL" id="QHE63996.1"/>
    </source>
</evidence>
<feature type="domain" description="HTH cro/C1-type" evidence="1">
    <location>
        <begin position="10"/>
        <end position="43"/>
    </location>
</feature>
<accession>A0A6I6UXM9</accession>
<protein>
    <recommendedName>
        <fullName evidence="1">HTH cro/C1-type domain-containing protein</fullName>
    </recommendedName>
</protein>
<dbReference type="CDD" id="cd00093">
    <property type="entry name" value="HTH_XRE"/>
    <property type="match status" value="1"/>
</dbReference>
<gene>
    <name evidence="2" type="ORF">FHE72_23380</name>
</gene>
<proteinExistence type="predicted"/>
<organism evidence="2 3">
    <name type="scientific">Rossellomorea vietnamensis</name>
    <dbReference type="NCBI Taxonomy" id="218284"/>
    <lineage>
        <taxon>Bacteria</taxon>
        <taxon>Bacillati</taxon>
        <taxon>Bacillota</taxon>
        <taxon>Bacilli</taxon>
        <taxon>Bacillales</taxon>
        <taxon>Bacillaceae</taxon>
        <taxon>Rossellomorea</taxon>
    </lineage>
</organism>
<dbReference type="InterPro" id="IPR001387">
    <property type="entry name" value="Cro/C1-type_HTH"/>
</dbReference>
<keyword evidence="2" id="KW-0614">Plasmid</keyword>
<dbReference type="AlphaFoldDB" id="A0A6I6UXM9"/>
<sequence>MGKWSVEDEKRRSLSIKEISIRSGISQEAVARIEHGQVSPDIDGLFRRVINAIHQEKMVIK</sequence>
<dbReference type="GO" id="GO:0003677">
    <property type="term" value="F:DNA binding"/>
    <property type="evidence" value="ECO:0007669"/>
    <property type="project" value="InterPro"/>
</dbReference>
<dbReference type="Gene3D" id="1.10.260.40">
    <property type="entry name" value="lambda repressor-like DNA-binding domains"/>
    <property type="match status" value="1"/>
</dbReference>
<evidence type="ECO:0000313" key="3">
    <source>
        <dbReference type="Proteomes" id="UP000465062"/>
    </source>
</evidence>
<dbReference type="KEGG" id="bvq:FHE72_23380"/>
<dbReference type="RefSeq" id="WP_159363419.1">
    <property type="nucleotide sequence ID" value="NZ_CP047395.1"/>
</dbReference>
<dbReference type="Proteomes" id="UP000465062">
    <property type="component" value="Plasmid p6"/>
</dbReference>
<dbReference type="InterPro" id="IPR010982">
    <property type="entry name" value="Lambda_DNA-bd_dom_sf"/>
</dbReference>
<evidence type="ECO:0000259" key="1">
    <source>
        <dbReference type="PROSITE" id="PS50943"/>
    </source>
</evidence>
<geneLocation type="plasmid" evidence="2 3">
    <name>p6</name>
</geneLocation>